<evidence type="ECO:0000313" key="2">
    <source>
        <dbReference type="EMBL" id="PTX58233.1"/>
    </source>
</evidence>
<protein>
    <submittedName>
        <fullName evidence="2">Uncharacterized protein</fullName>
    </submittedName>
</protein>
<accession>A0A2T6BQ50</accession>
<keyword evidence="1" id="KW-0812">Transmembrane</keyword>
<evidence type="ECO:0000313" key="3">
    <source>
        <dbReference type="Proteomes" id="UP000244090"/>
    </source>
</evidence>
<feature type="transmembrane region" description="Helical" evidence="1">
    <location>
        <begin position="7"/>
        <end position="27"/>
    </location>
</feature>
<proteinExistence type="predicted"/>
<dbReference type="AlphaFoldDB" id="A0A2T6BQ50"/>
<dbReference type="Proteomes" id="UP000244090">
    <property type="component" value="Unassembled WGS sequence"/>
</dbReference>
<keyword evidence="1" id="KW-1133">Transmembrane helix</keyword>
<dbReference type="EMBL" id="QBKT01000017">
    <property type="protein sequence ID" value="PTX58233.1"/>
    <property type="molecule type" value="Genomic_DNA"/>
</dbReference>
<comment type="caution">
    <text evidence="2">The sequence shown here is derived from an EMBL/GenBank/DDBJ whole genome shotgun (WGS) entry which is preliminary data.</text>
</comment>
<organism evidence="2 3">
    <name type="scientific">Kordia periserrulae</name>
    <dbReference type="NCBI Taxonomy" id="701523"/>
    <lineage>
        <taxon>Bacteria</taxon>
        <taxon>Pseudomonadati</taxon>
        <taxon>Bacteroidota</taxon>
        <taxon>Flavobacteriia</taxon>
        <taxon>Flavobacteriales</taxon>
        <taxon>Flavobacteriaceae</taxon>
        <taxon>Kordia</taxon>
    </lineage>
</organism>
<evidence type="ECO:0000256" key="1">
    <source>
        <dbReference type="SAM" id="Phobius"/>
    </source>
</evidence>
<reference evidence="2 3" key="1">
    <citation type="submission" date="2018-04" db="EMBL/GenBank/DDBJ databases">
        <title>Genomic Encyclopedia of Archaeal and Bacterial Type Strains, Phase II (KMG-II): from individual species to whole genera.</title>
        <authorList>
            <person name="Goeker M."/>
        </authorList>
    </citation>
    <scope>NUCLEOTIDE SEQUENCE [LARGE SCALE GENOMIC DNA]</scope>
    <source>
        <strain evidence="2 3">DSM 25731</strain>
    </source>
</reference>
<keyword evidence="3" id="KW-1185">Reference proteome</keyword>
<name>A0A2T6BQ50_9FLAO</name>
<sequence>MHTITKILIGICIAFVIFIIILLILHFKESPKNYITKHSKKNNVDAEIEKELKRNKDKV</sequence>
<gene>
    <name evidence="2" type="ORF">C8N46_1179</name>
</gene>
<keyword evidence="1" id="KW-0472">Membrane</keyword>